<accession>A0A550CGC3</accession>
<feature type="region of interest" description="Disordered" evidence="1">
    <location>
        <begin position="744"/>
        <end position="852"/>
    </location>
</feature>
<evidence type="ECO:0000313" key="3">
    <source>
        <dbReference type="EMBL" id="TRM63861.1"/>
    </source>
</evidence>
<feature type="compositionally biased region" description="Polar residues" evidence="1">
    <location>
        <begin position="744"/>
        <end position="766"/>
    </location>
</feature>
<dbReference type="Gene3D" id="1.10.510.10">
    <property type="entry name" value="Transferase(Phosphotransferase) domain 1"/>
    <property type="match status" value="1"/>
</dbReference>
<keyword evidence="4" id="KW-1185">Reference proteome</keyword>
<dbReference type="Pfam" id="PF17667">
    <property type="entry name" value="Pkinase_fungal"/>
    <property type="match status" value="1"/>
</dbReference>
<protein>
    <recommendedName>
        <fullName evidence="2">Fungal-type protein kinase domain-containing protein</fullName>
    </recommendedName>
</protein>
<feature type="compositionally biased region" description="Acidic residues" evidence="1">
    <location>
        <begin position="583"/>
        <end position="593"/>
    </location>
</feature>
<name>A0A550CGC3_9AGAR</name>
<dbReference type="InterPro" id="IPR011009">
    <property type="entry name" value="Kinase-like_dom_sf"/>
</dbReference>
<feature type="compositionally biased region" description="Basic and acidic residues" evidence="1">
    <location>
        <begin position="830"/>
        <end position="842"/>
    </location>
</feature>
<sequence length="852" mass="95308">MVVVRDTISKDIGSVPEIPLADFLKHFMPPPTLTQQGLNTVFKKLHQKWRPFENTFTADHILAKKIRAKECFAKHAPLMTDKKGQTCWTDYVNTPANRIGCEKEIFGDLADISLQIAICALEVNPNLKRTTKLETNGSRTLKSEKLNPTMPDGVHRLLAEHGGMFDWDSCVCTEEYNCRNVTKGKLDEEAMEAVLNTSQNVLWNMNHTMRIDARRRNVLAMSYSDTEVRLWHCDRSVVVVSAAFHLNIDASIIIDVYSRLIFAALVDLGYDPTIELRWSWPPRSTATTGKLKRKRYYRILVSGVAYITVGSIADQGTDHGFGRCTRVWRAYKEGESKQRFYAIKDCWPEAGSTLEFDIYCELMTAIRAFDWKEQCNPPPAKRRHLRNYDSPKLVDPRPSLTPDERTKFFVTILAGEKLKIDQSGTVDNTQESGVARCSIPPGGPTLTGVVGNEHLTDYPVQRYGLLRGAISAREHHRSVMEEGTPLKNFVEAKRIFEIVTDVAYALFVMHSVGKVYRDISHNNILEQHGQGVLVDLEHVVSQSALDPNCMRVGTADFVAVEVVAGDHLADSDDDRYDNLYDAFSDESDSDGDDSAAPIARDDPPPWKYRDVHDLESVWWLALWLLFCHTTDLEVPETYDPKAQERQYSLTFPHYYFSNSQDRTKFLEYGVVLTRKLELLPPAWKTAMGRQLYAIRGALMQIYKKTPVGPISPVIWYMVHNMCTSGQRIEGKFILNAKDAKAQPTQPVNSTIATHQSQDPTLGSTVGSIGGKRSHDEAPGTNANGAGAGVSDAGTGDAGANHAGADAAGADVGAAEQSQEARTKRRRLRRTNTEPRRRSERLASKSTGQGATR</sequence>
<evidence type="ECO:0000259" key="2">
    <source>
        <dbReference type="Pfam" id="PF17667"/>
    </source>
</evidence>
<dbReference type="OrthoDB" id="312874at2759"/>
<dbReference type="InterPro" id="IPR040976">
    <property type="entry name" value="Pkinase_fungal"/>
</dbReference>
<feature type="domain" description="Fungal-type protein kinase" evidence="2">
    <location>
        <begin position="177"/>
        <end position="624"/>
    </location>
</feature>
<dbReference type="Proteomes" id="UP000320762">
    <property type="component" value="Unassembled WGS sequence"/>
</dbReference>
<evidence type="ECO:0000256" key="1">
    <source>
        <dbReference type="SAM" id="MobiDB-lite"/>
    </source>
</evidence>
<feature type="compositionally biased region" description="Polar residues" evidence="1">
    <location>
        <begin position="843"/>
        <end position="852"/>
    </location>
</feature>
<comment type="caution">
    <text evidence="3">The sequence shown here is derived from an EMBL/GenBank/DDBJ whole genome shotgun (WGS) entry which is preliminary data.</text>
</comment>
<evidence type="ECO:0000313" key="4">
    <source>
        <dbReference type="Proteomes" id="UP000320762"/>
    </source>
</evidence>
<organism evidence="3 4">
    <name type="scientific">Schizophyllum amplum</name>
    <dbReference type="NCBI Taxonomy" id="97359"/>
    <lineage>
        <taxon>Eukaryota</taxon>
        <taxon>Fungi</taxon>
        <taxon>Dikarya</taxon>
        <taxon>Basidiomycota</taxon>
        <taxon>Agaricomycotina</taxon>
        <taxon>Agaricomycetes</taxon>
        <taxon>Agaricomycetidae</taxon>
        <taxon>Agaricales</taxon>
        <taxon>Schizophyllaceae</taxon>
        <taxon>Schizophyllum</taxon>
    </lineage>
</organism>
<proteinExistence type="predicted"/>
<reference evidence="3 4" key="1">
    <citation type="journal article" date="2019" name="New Phytol.">
        <title>Comparative genomics reveals unique wood-decay strategies and fruiting body development in the Schizophyllaceae.</title>
        <authorList>
            <person name="Almasi E."/>
            <person name="Sahu N."/>
            <person name="Krizsan K."/>
            <person name="Balint B."/>
            <person name="Kovacs G.M."/>
            <person name="Kiss B."/>
            <person name="Cseklye J."/>
            <person name="Drula E."/>
            <person name="Henrissat B."/>
            <person name="Nagy I."/>
            <person name="Chovatia M."/>
            <person name="Adam C."/>
            <person name="LaButti K."/>
            <person name="Lipzen A."/>
            <person name="Riley R."/>
            <person name="Grigoriev I.V."/>
            <person name="Nagy L.G."/>
        </authorList>
    </citation>
    <scope>NUCLEOTIDE SEQUENCE [LARGE SCALE GENOMIC DNA]</scope>
    <source>
        <strain evidence="3 4">NL-1724</strain>
    </source>
</reference>
<gene>
    <name evidence="3" type="ORF">BD626DRAFT_568479</name>
</gene>
<feature type="region of interest" description="Disordered" evidence="1">
    <location>
        <begin position="582"/>
        <end position="602"/>
    </location>
</feature>
<dbReference type="EMBL" id="VDMD01000008">
    <property type="protein sequence ID" value="TRM63861.1"/>
    <property type="molecule type" value="Genomic_DNA"/>
</dbReference>
<dbReference type="AlphaFoldDB" id="A0A550CGC3"/>
<feature type="compositionally biased region" description="Low complexity" evidence="1">
    <location>
        <begin position="791"/>
        <end position="814"/>
    </location>
</feature>
<dbReference type="SUPFAM" id="SSF56112">
    <property type="entry name" value="Protein kinase-like (PK-like)"/>
    <property type="match status" value="1"/>
</dbReference>